<proteinExistence type="predicted"/>
<reference evidence="2 3" key="1">
    <citation type="submission" date="2021-06" db="EMBL/GenBank/DDBJ databases">
        <authorList>
            <person name="Palmer J.M."/>
        </authorList>
    </citation>
    <scope>NUCLEOTIDE SEQUENCE [LARGE SCALE GENOMIC DNA]</scope>
    <source>
        <strain evidence="2 3">AS_MEX2019</strain>
        <tissue evidence="2">Muscle</tissue>
    </source>
</reference>
<sequence>MERNLGWLLLLIILTHPAGGLHSSGVVRRLGHKGMCHQEEAEILRNHTSKSATLQYMSTVLKEAQCGGCVPGVVWVSLQPVEPQDQVQTSAVGKVVQFV</sequence>
<feature type="chain" id="PRO_5045256277" evidence="1">
    <location>
        <begin position="21"/>
        <end position="99"/>
    </location>
</feature>
<keyword evidence="1" id="KW-0732">Signal</keyword>
<comment type="caution">
    <text evidence="2">The sequence shown here is derived from an EMBL/GenBank/DDBJ whole genome shotgun (WGS) entry which is preliminary data.</text>
</comment>
<feature type="signal peptide" evidence="1">
    <location>
        <begin position="1"/>
        <end position="20"/>
    </location>
</feature>
<keyword evidence="3" id="KW-1185">Reference proteome</keyword>
<gene>
    <name evidence="2" type="ORF">AMECASPLE_012137</name>
</gene>
<dbReference type="Proteomes" id="UP001469553">
    <property type="component" value="Unassembled WGS sequence"/>
</dbReference>
<accession>A0ABV1A8D1</accession>
<organism evidence="2 3">
    <name type="scientific">Ameca splendens</name>
    <dbReference type="NCBI Taxonomy" id="208324"/>
    <lineage>
        <taxon>Eukaryota</taxon>
        <taxon>Metazoa</taxon>
        <taxon>Chordata</taxon>
        <taxon>Craniata</taxon>
        <taxon>Vertebrata</taxon>
        <taxon>Euteleostomi</taxon>
        <taxon>Actinopterygii</taxon>
        <taxon>Neopterygii</taxon>
        <taxon>Teleostei</taxon>
        <taxon>Neoteleostei</taxon>
        <taxon>Acanthomorphata</taxon>
        <taxon>Ovalentaria</taxon>
        <taxon>Atherinomorphae</taxon>
        <taxon>Cyprinodontiformes</taxon>
        <taxon>Goodeidae</taxon>
        <taxon>Ameca</taxon>
    </lineage>
</organism>
<dbReference type="EMBL" id="JAHRIP010085391">
    <property type="protein sequence ID" value="MEQ2314434.1"/>
    <property type="molecule type" value="Genomic_DNA"/>
</dbReference>
<protein>
    <submittedName>
        <fullName evidence="2">Uncharacterized protein</fullName>
    </submittedName>
</protein>
<evidence type="ECO:0000313" key="2">
    <source>
        <dbReference type="EMBL" id="MEQ2314434.1"/>
    </source>
</evidence>
<evidence type="ECO:0000313" key="3">
    <source>
        <dbReference type="Proteomes" id="UP001469553"/>
    </source>
</evidence>
<name>A0ABV1A8D1_9TELE</name>
<evidence type="ECO:0000256" key="1">
    <source>
        <dbReference type="SAM" id="SignalP"/>
    </source>
</evidence>